<dbReference type="OMA" id="PPWVNKE"/>
<dbReference type="InterPro" id="IPR029058">
    <property type="entry name" value="AB_hydrolase_fold"/>
</dbReference>
<dbReference type="PANTHER" id="PTHR31591:SF1">
    <property type="entry name" value="UPF0613 PROTEIN PB24D3.06C"/>
    <property type="match status" value="1"/>
</dbReference>
<dbReference type="AlphaFoldDB" id="U4L968"/>
<protein>
    <submittedName>
        <fullName evidence="1">Similar to UPF0613 protein PB24D3.06c acc. no. Q9C0Y8</fullName>
    </submittedName>
</protein>
<dbReference type="Proteomes" id="UP000018144">
    <property type="component" value="Unassembled WGS sequence"/>
</dbReference>
<evidence type="ECO:0000313" key="1">
    <source>
        <dbReference type="EMBL" id="CCX14906.1"/>
    </source>
</evidence>
<dbReference type="OrthoDB" id="10034502at2759"/>
<dbReference type="eggNOG" id="KOG4840">
    <property type="taxonomic scope" value="Eukaryota"/>
</dbReference>
<proteinExistence type="predicted"/>
<name>U4L968_PYROM</name>
<evidence type="ECO:0000313" key="2">
    <source>
        <dbReference type="Proteomes" id="UP000018144"/>
    </source>
</evidence>
<dbReference type="PANTHER" id="PTHR31591">
    <property type="entry name" value="UPF0613 PROTEIN PB24D3.06C"/>
    <property type="match status" value="1"/>
</dbReference>
<reference evidence="1 2" key="1">
    <citation type="journal article" date="2013" name="PLoS Genet.">
        <title>The genome and development-dependent transcriptomes of Pyronema confluens: a window into fungal evolution.</title>
        <authorList>
            <person name="Traeger S."/>
            <person name="Altegoer F."/>
            <person name="Freitag M."/>
            <person name="Gabaldon T."/>
            <person name="Kempken F."/>
            <person name="Kumar A."/>
            <person name="Marcet-Houben M."/>
            <person name="Poggeler S."/>
            <person name="Stajich J.E."/>
            <person name="Nowrousian M."/>
        </authorList>
    </citation>
    <scope>NUCLEOTIDE SEQUENCE [LARGE SCALE GENOMIC DNA]</scope>
    <source>
        <strain evidence="2">CBS 100304</strain>
        <tissue evidence="1">Vegetative mycelium</tissue>
    </source>
</reference>
<gene>
    <name evidence="1" type="ORF">PCON_01132</name>
</gene>
<dbReference type="Gene3D" id="3.40.50.1820">
    <property type="entry name" value="alpha/beta hydrolase"/>
    <property type="match status" value="1"/>
</dbReference>
<keyword evidence="2" id="KW-1185">Reference proteome</keyword>
<dbReference type="InterPro" id="IPR013744">
    <property type="entry name" value="SidJ"/>
</dbReference>
<dbReference type="EMBL" id="HF936073">
    <property type="protein sequence ID" value="CCX14906.1"/>
    <property type="molecule type" value="Genomic_DNA"/>
</dbReference>
<dbReference type="SUPFAM" id="SSF53474">
    <property type="entry name" value="alpha/beta-Hydrolases"/>
    <property type="match status" value="1"/>
</dbReference>
<sequence length="299" mass="32981">MASKGVLHTYAPGLVAYEHHPSSSSLSSDDNKLLFIGGLGDGLFTVLYIQHLLTLSNWAVVEIITSSSYKGWGTGSIKRDVEEIAKAVQYFRNLNPDGKIVLFGHSTGSQDTMQYLLDMAAGNVPGIDGGVMQAPVSDREAIVMTTSKTSYLTSLNFCESFIKDGRGHEVLPCEMRPGFEDTPISAERWWALAAPLDKEGRPQGKDDFFSSDLKDPTLRNTFGRIPKNIPVLALYSEKDEFVPKEVDKEKLLARWREQAENENFKAELVVGASHSLQGAEEEVMMGFVERVKAFLGEVA</sequence>
<organism evidence="1 2">
    <name type="scientific">Pyronema omphalodes (strain CBS 100304)</name>
    <name type="common">Pyronema confluens</name>
    <dbReference type="NCBI Taxonomy" id="1076935"/>
    <lineage>
        <taxon>Eukaryota</taxon>
        <taxon>Fungi</taxon>
        <taxon>Dikarya</taxon>
        <taxon>Ascomycota</taxon>
        <taxon>Pezizomycotina</taxon>
        <taxon>Pezizomycetes</taxon>
        <taxon>Pezizales</taxon>
        <taxon>Pyronemataceae</taxon>
        <taxon>Pyronema</taxon>
    </lineage>
</organism>
<accession>U4L968</accession>
<dbReference type="Pfam" id="PF08538">
    <property type="entry name" value="DUF1749"/>
    <property type="match status" value="1"/>
</dbReference>